<gene>
    <name evidence="3" type="ORF">VLY81_05540</name>
</gene>
<keyword evidence="1" id="KW-0812">Transmembrane</keyword>
<feature type="transmembrane region" description="Helical" evidence="1">
    <location>
        <begin position="70"/>
        <end position="88"/>
    </location>
</feature>
<accession>A0ABZ1BS33</accession>
<feature type="domain" description="Heparan-alpha-glucosaminide N-acetyltransferase catalytic" evidence="2">
    <location>
        <begin position="21"/>
        <end position="241"/>
    </location>
</feature>
<feature type="transmembrane region" description="Helical" evidence="1">
    <location>
        <begin position="150"/>
        <end position="172"/>
    </location>
</feature>
<dbReference type="EMBL" id="CP141614">
    <property type="protein sequence ID" value="WRP15626.1"/>
    <property type="molecule type" value="Genomic_DNA"/>
</dbReference>
<keyword evidence="1" id="KW-0472">Membrane</keyword>
<evidence type="ECO:0000313" key="4">
    <source>
        <dbReference type="Proteomes" id="UP001333102"/>
    </source>
</evidence>
<keyword evidence="1" id="KW-1133">Transmembrane helix</keyword>
<reference evidence="4" key="1">
    <citation type="submission" date="2023-12" db="EMBL/GenBank/DDBJ databases">
        <title>Novel isolates from deep terrestrial aquifers shed light on the physiology and ecology of the class Limnochordia.</title>
        <authorList>
            <person name="Karnachuk O.V."/>
            <person name="Lukina A.P."/>
            <person name="Avakyan M.R."/>
            <person name="Kadnikov V."/>
            <person name="Begmatov S."/>
            <person name="Beletsky A.V."/>
            <person name="Mardanov A.V."/>
            <person name="Ravin N.V."/>
        </authorList>
    </citation>
    <scope>NUCLEOTIDE SEQUENCE [LARGE SCALE GENOMIC DNA]</scope>
    <source>
        <strain evidence="4">LN</strain>
    </source>
</reference>
<feature type="transmembrane region" description="Helical" evidence="1">
    <location>
        <begin position="100"/>
        <end position="117"/>
    </location>
</feature>
<feature type="transmembrane region" description="Helical" evidence="1">
    <location>
        <begin position="233"/>
        <end position="253"/>
    </location>
</feature>
<dbReference type="RefSeq" id="WP_324670032.1">
    <property type="nucleotide sequence ID" value="NZ_CP141614.1"/>
</dbReference>
<keyword evidence="3" id="KW-0012">Acyltransferase</keyword>
<sequence>MSGTRRTSATAGPESTAAQARAWALDALRGLAVAGMVIYHLLWDASFFGLLRLDMTRGPWLWVARAGGSLFLWLVGVSMALAAARWPASERDRRWRSRGLKLWGWALVITLATRLGLGDAYVRFGILHLIGTALVLAPVLWRLRAVGTGLAAALAAAGLVAGRLAAGAGWAWTVPLGITPPAFHSVDYWPVLPWMAAVALGVWSGPHVGRWLPAPAPPPRVWRPVCWLGRHSLVVYLLHQPVLLALFGLMGLLQKP</sequence>
<dbReference type="EC" id="2.3.1.78" evidence="3"/>
<keyword evidence="3" id="KW-0808">Transferase</keyword>
<name>A0ABZ1BS33_9FIRM</name>
<dbReference type="Proteomes" id="UP001333102">
    <property type="component" value="Chromosome"/>
</dbReference>
<proteinExistence type="predicted"/>
<feature type="transmembrane region" description="Helical" evidence="1">
    <location>
        <begin position="31"/>
        <end position="50"/>
    </location>
</feature>
<evidence type="ECO:0000259" key="2">
    <source>
        <dbReference type="Pfam" id="PF07786"/>
    </source>
</evidence>
<protein>
    <submittedName>
        <fullName evidence="3">Heparan-alpha-glucosaminide N-acetyltransferase</fullName>
        <ecNumber evidence="3">2.3.1.78</ecNumber>
    </submittedName>
</protein>
<organism evidence="3 4">
    <name type="scientific">Geochorda subterranea</name>
    <dbReference type="NCBI Taxonomy" id="3109564"/>
    <lineage>
        <taxon>Bacteria</taxon>
        <taxon>Bacillati</taxon>
        <taxon>Bacillota</taxon>
        <taxon>Limnochordia</taxon>
        <taxon>Limnochordales</taxon>
        <taxon>Geochordaceae</taxon>
        <taxon>Geochorda</taxon>
    </lineage>
</organism>
<dbReference type="InterPro" id="IPR012429">
    <property type="entry name" value="HGSNAT_cat"/>
</dbReference>
<feature type="transmembrane region" description="Helical" evidence="1">
    <location>
        <begin position="192"/>
        <end position="212"/>
    </location>
</feature>
<dbReference type="Pfam" id="PF07786">
    <property type="entry name" value="HGSNAT_cat"/>
    <property type="match status" value="1"/>
</dbReference>
<feature type="transmembrane region" description="Helical" evidence="1">
    <location>
        <begin position="123"/>
        <end position="143"/>
    </location>
</feature>
<evidence type="ECO:0000256" key="1">
    <source>
        <dbReference type="SAM" id="Phobius"/>
    </source>
</evidence>
<dbReference type="GO" id="GO:0015019">
    <property type="term" value="F:heparan-alpha-glucosaminide N-acetyltransferase activity"/>
    <property type="evidence" value="ECO:0007669"/>
    <property type="project" value="UniProtKB-EC"/>
</dbReference>
<keyword evidence="4" id="KW-1185">Reference proteome</keyword>
<evidence type="ECO:0000313" key="3">
    <source>
        <dbReference type="EMBL" id="WRP15626.1"/>
    </source>
</evidence>